<keyword evidence="1" id="KW-1133">Transmembrane helix</keyword>
<comment type="caution">
    <text evidence="2">The sequence shown here is derived from an EMBL/GenBank/DDBJ whole genome shotgun (WGS) entry which is preliminary data.</text>
</comment>
<feature type="transmembrane region" description="Helical" evidence="1">
    <location>
        <begin position="45"/>
        <end position="65"/>
    </location>
</feature>
<evidence type="ECO:0000313" key="3">
    <source>
        <dbReference type="Proteomes" id="UP000320012"/>
    </source>
</evidence>
<dbReference type="AlphaFoldDB" id="A0A9Q8JHK3"/>
<evidence type="ECO:0000256" key="1">
    <source>
        <dbReference type="SAM" id="Phobius"/>
    </source>
</evidence>
<dbReference type="EMBL" id="VNHC01000002">
    <property type="protein sequence ID" value="TVV27066.1"/>
    <property type="molecule type" value="Genomic_DNA"/>
</dbReference>
<keyword evidence="1" id="KW-0472">Membrane</keyword>
<proteinExistence type="predicted"/>
<organism evidence="2 3">
    <name type="scientific">Weissella cibaria</name>
    <dbReference type="NCBI Taxonomy" id="137591"/>
    <lineage>
        <taxon>Bacteria</taxon>
        <taxon>Bacillati</taxon>
        <taxon>Bacillota</taxon>
        <taxon>Bacilli</taxon>
        <taxon>Lactobacillales</taxon>
        <taxon>Lactobacillaceae</taxon>
        <taxon>Weissella</taxon>
    </lineage>
</organism>
<accession>A0A9Q8JHK3</accession>
<sequence length="66" mass="7497">MKMGQLLTTIHNARNVKHIWGLMGILVGTIIVQQFGWYQSVKKQVNVMQIIGIISMVADVIMMQLQ</sequence>
<keyword evidence="1" id="KW-0812">Transmembrane</keyword>
<reference evidence="2 3" key="1">
    <citation type="submission" date="2019-07" db="EMBL/GenBank/DDBJ databases">
        <title>Genome sequence of Weissella cibaria GK1.</title>
        <authorList>
            <person name="Choi H.-J."/>
        </authorList>
    </citation>
    <scope>NUCLEOTIDE SEQUENCE [LARGE SCALE GENOMIC DNA]</scope>
    <source>
        <strain evidence="2 3">GK1</strain>
    </source>
</reference>
<name>A0A9Q8JHK3_9LACO</name>
<feature type="transmembrane region" description="Helical" evidence="1">
    <location>
        <begin position="20"/>
        <end position="39"/>
    </location>
</feature>
<evidence type="ECO:0000313" key="2">
    <source>
        <dbReference type="EMBL" id="TVV27066.1"/>
    </source>
</evidence>
<protein>
    <submittedName>
        <fullName evidence="2">Uncharacterized protein</fullName>
    </submittedName>
</protein>
<dbReference type="Proteomes" id="UP000320012">
    <property type="component" value="Unassembled WGS sequence"/>
</dbReference>
<gene>
    <name evidence="2" type="ORF">FO435_03840</name>
</gene>